<evidence type="ECO:0000256" key="3">
    <source>
        <dbReference type="ARBA" id="ARBA00022472"/>
    </source>
</evidence>
<dbReference type="PANTHER" id="PTHR19861">
    <property type="entry name" value="WD40 REPEAT PROTEIN SWD2"/>
    <property type="match status" value="1"/>
</dbReference>
<evidence type="ECO:0000256" key="7">
    <source>
        <dbReference type="ARBA" id="ARBA00023163"/>
    </source>
</evidence>
<comment type="similarity">
    <text evidence="2">Belongs to the WD repeat SWD2 family.</text>
</comment>
<evidence type="ECO:0000313" key="10">
    <source>
        <dbReference type="Proteomes" id="UP000095287"/>
    </source>
</evidence>
<keyword evidence="8" id="KW-0539">Nucleus</keyword>
<protein>
    <submittedName>
        <fullName evidence="11">WD_REPEATS_REGION domain-containing protein</fullName>
    </submittedName>
</protein>
<keyword evidence="7" id="KW-0804">Transcription</keyword>
<dbReference type="AlphaFoldDB" id="A0A1I7YCY5"/>
<dbReference type="WBParaSite" id="L893_g15096.t1">
    <property type="protein sequence ID" value="L893_g15096.t1"/>
    <property type="gene ID" value="L893_g15096"/>
</dbReference>
<evidence type="ECO:0000256" key="9">
    <source>
        <dbReference type="PROSITE-ProRule" id="PRU00221"/>
    </source>
</evidence>
<feature type="repeat" description="WD" evidence="9">
    <location>
        <begin position="103"/>
        <end position="144"/>
    </location>
</feature>
<dbReference type="PANTHER" id="PTHR19861:SF0">
    <property type="entry name" value="WD REPEAT-CONTAINING PROTEIN 82"/>
    <property type="match status" value="1"/>
</dbReference>
<dbReference type="GO" id="GO:0003682">
    <property type="term" value="F:chromatin binding"/>
    <property type="evidence" value="ECO:0007669"/>
    <property type="project" value="TreeGrafter"/>
</dbReference>
<keyword evidence="3" id="KW-0806">Transcription termination</keyword>
<proteinExistence type="inferred from homology"/>
<dbReference type="Pfam" id="PF00400">
    <property type="entry name" value="WD40"/>
    <property type="match status" value="3"/>
</dbReference>
<dbReference type="GO" id="GO:0071027">
    <property type="term" value="P:nuclear RNA surveillance"/>
    <property type="evidence" value="ECO:0007669"/>
    <property type="project" value="UniProtKB-ARBA"/>
</dbReference>
<keyword evidence="5" id="KW-0677">Repeat</keyword>
<evidence type="ECO:0000256" key="4">
    <source>
        <dbReference type="ARBA" id="ARBA00022574"/>
    </source>
</evidence>
<sequence>MKLTPLTIQSFTVAKAFSDNSDKINSLDYSADGKFMVASSHDDSIAVFNCDSGTSSRTIYSKKYGADLIRFAHTTDNAIHCSTKVDDTIRYMSLHDNKYIRYFFGHTKQVVTLCMSPVDDTFLSGSLDKTIRLWDLRSQNCQGLMQVPSRPIAAFDPEGLIFAAGLNSEVVKLYDLRSFDKGPFLTFNLDKEKEPDVEWRTMQFSPTSKTILITTNSSDMLLIDAFEGNVKARMRSHPNSSKITIDASFTPDAEYIFCSSSDQRIFAYSGSTGALVHSFQTDHPSSINCVKFNPRFSMLSTACNQLRLWIPTHVPEIAQ</sequence>
<comment type="subcellular location">
    <subcellularLocation>
        <location evidence="1">Nucleus</location>
    </subcellularLocation>
</comment>
<name>A0A1I7YCY5_9BILA</name>
<dbReference type="InterPro" id="IPR036322">
    <property type="entry name" value="WD40_repeat_dom_sf"/>
</dbReference>
<dbReference type="InterPro" id="IPR015943">
    <property type="entry name" value="WD40/YVTN_repeat-like_dom_sf"/>
</dbReference>
<evidence type="ECO:0000256" key="1">
    <source>
        <dbReference type="ARBA" id="ARBA00004123"/>
    </source>
</evidence>
<keyword evidence="4 9" id="KW-0853">WD repeat</keyword>
<keyword evidence="10" id="KW-1185">Reference proteome</keyword>
<feature type="repeat" description="WD" evidence="9">
    <location>
        <begin position="17"/>
        <end position="58"/>
    </location>
</feature>
<reference evidence="11" key="1">
    <citation type="submission" date="2016-11" db="UniProtKB">
        <authorList>
            <consortium name="WormBaseParasite"/>
        </authorList>
    </citation>
    <scope>IDENTIFICATION</scope>
</reference>
<dbReference type="GO" id="GO:0048188">
    <property type="term" value="C:Set1C/COMPASS complex"/>
    <property type="evidence" value="ECO:0007669"/>
    <property type="project" value="TreeGrafter"/>
</dbReference>
<dbReference type="InterPro" id="IPR001680">
    <property type="entry name" value="WD40_rpt"/>
</dbReference>
<dbReference type="GO" id="GO:0032785">
    <property type="term" value="P:negative regulation of DNA-templated transcription, elongation"/>
    <property type="evidence" value="ECO:0007669"/>
    <property type="project" value="UniProtKB-ARBA"/>
</dbReference>
<evidence type="ECO:0000256" key="8">
    <source>
        <dbReference type="ARBA" id="ARBA00023242"/>
    </source>
</evidence>
<evidence type="ECO:0000313" key="11">
    <source>
        <dbReference type="WBParaSite" id="L893_g15096.t1"/>
    </source>
</evidence>
<evidence type="ECO:0000256" key="6">
    <source>
        <dbReference type="ARBA" id="ARBA00023015"/>
    </source>
</evidence>
<dbReference type="InterPro" id="IPR037867">
    <property type="entry name" value="Swd2/WDR82"/>
</dbReference>
<evidence type="ECO:0000256" key="2">
    <source>
        <dbReference type="ARBA" id="ARBA00005616"/>
    </source>
</evidence>
<accession>A0A1I7YCY5</accession>
<dbReference type="Proteomes" id="UP000095287">
    <property type="component" value="Unplaced"/>
</dbReference>
<organism evidence="10 11">
    <name type="scientific">Steinernema glaseri</name>
    <dbReference type="NCBI Taxonomy" id="37863"/>
    <lineage>
        <taxon>Eukaryota</taxon>
        <taxon>Metazoa</taxon>
        <taxon>Ecdysozoa</taxon>
        <taxon>Nematoda</taxon>
        <taxon>Chromadorea</taxon>
        <taxon>Rhabditida</taxon>
        <taxon>Tylenchina</taxon>
        <taxon>Panagrolaimomorpha</taxon>
        <taxon>Strongyloidoidea</taxon>
        <taxon>Steinernematidae</taxon>
        <taxon>Steinernema</taxon>
    </lineage>
</organism>
<dbReference type="SMART" id="SM00320">
    <property type="entry name" value="WD40"/>
    <property type="match status" value="5"/>
</dbReference>
<dbReference type="GO" id="GO:0006353">
    <property type="term" value="P:DNA-templated transcription termination"/>
    <property type="evidence" value="ECO:0007669"/>
    <property type="project" value="UniProtKB-KW"/>
</dbReference>
<dbReference type="PROSITE" id="PS50082">
    <property type="entry name" value="WD_REPEATS_2"/>
    <property type="match status" value="2"/>
</dbReference>
<dbReference type="SUPFAM" id="SSF50978">
    <property type="entry name" value="WD40 repeat-like"/>
    <property type="match status" value="1"/>
</dbReference>
<evidence type="ECO:0000256" key="5">
    <source>
        <dbReference type="ARBA" id="ARBA00022737"/>
    </source>
</evidence>
<dbReference type="FunFam" id="2.130.10.10:FF:000065">
    <property type="entry name" value="WD repeat-containing protein 82"/>
    <property type="match status" value="1"/>
</dbReference>
<dbReference type="Gene3D" id="2.130.10.10">
    <property type="entry name" value="YVTN repeat-like/Quinoprotein amine dehydrogenase"/>
    <property type="match status" value="1"/>
</dbReference>
<keyword evidence="6" id="KW-0805">Transcription regulation</keyword>
<dbReference type="PROSITE" id="PS50294">
    <property type="entry name" value="WD_REPEATS_REGION"/>
    <property type="match status" value="1"/>
</dbReference>